<accession>A0A4R2HCX7</accession>
<dbReference type="PANTHER" id="PTHR43162:SF1">
    <property type="entry name" value="PRESTALK A DIFFERENTIATION PROTEIN A"/>
    <property type="match status" value="1"/>
</dbReference>
<evidence type="ECO:0000313" key="5">
    <source>
        <dbReference type="Proteomes" id="UP000622648"/>
    </source>
</evidence>
<evidence type="ECO:0000259" key="1">
    <source>
        <dbReference type="Pfam" id="PF05368"/>
    </source>
</evidence>
<dbReference type="Proteomes" id="UP000622648">
    <property type="component" value="Unassembled WGS sequence"/>
</dbReference>
<organism evidence="3 4">
    <name type="scientific">Pedobacter psychrotolerans</name>
    <dbReference type="NCBI Taxonomy" id="1843235"/>
    <lineage>
        <taxon>Bacteria</taxon>
        <taxon>Pseudomonadati</taxon>
        <taxon>Bacteroidota</taxon>
        <taxon>Sphingobacteriia</taxon>
        <taxon>Sphingobacteriales</taxon>
        <taxon>Sphingobacteriaceae</taxon>
        <taxon>Pedobacter</taxon>
    </lineage>
</organism>
<dbReference type="PANTHER" id="PTHR43162">
    <property type="match status" value="1"/>
</dbReference>
<dbReference type="InterPro" id="IPR008030">
    <property type="entry name" value="NmrA-like"/>
</dbReference>
<dbReference type="AlphaFoldDB" id="A0A4R2HCX7"/>
<keyword evidence="5" id="KW-1185">Reference proteome</keyword>
<feature type="domain" description="NmrA-like" evidence="1">
    <location>
        <begin position="2"/>
        <end position="225"/>
    </location>
</feature>
<dbReference type="InterPro" id="IPR051604">
    <property type="entry name" value="Ergot_Alk_Oxidoreductase"/>
</dbReference>
<evidence type="ECO:0000313" key="2">
    <source>
        <dbReference type="EMBL" id="GGE46979.1"/>
    </source>
</evidence>
<dbReference type="Gene3D" id="3.40.50.720">
    <property type="entry name" value="NAD(P)-binding Rossmann-like Domain"/>
    <property type="match status" value="1"/>
</dbReference>
<proteinExistence type="predicted"/>
<reference evidence="3 4" key="3">
    <citation type="submission" date="2019-03" db="EMBL/GenBank/DDBJ databases">
        <title>Genomic Encyclopedia of Type Strains, Phase IV (KMG-IV): sequencing the most valuable type-strain genomes for metagenomic binning, comparative biology and taxonomic classification.</title>
        <authorList>
            <person name="Goeker M."/>
        </authorList>
    </citation>
    <scope>NUCLEOTIDE SEQUENCE [LARGE SCALE GENOMIC DNA]</scope>
    <source>
        <strain evidence="3 4">DSM 103236</strain>
    </source>
</reference>
<reference evidence="5" key="2">
    <citation type="journal article" date="2019" name="Int. J. Syst. Evol. Microbiol.">
        <title>The Global Catalogue of Microorganisms (GCM) 10K type strain sequencing project: providing services to taxonomists for standard genome sequencing and annotation.</title>
        <authorList>
            <consortium name="The Broad Institute Genomics Platform"/>
            <consortium name="The Broad Institute Genome Sequencing Center for Infectious Disease"/>
            <person name="Wu L."/>
            <person name="Ma J."/>
        </authorList>
    </citation>
    <scope>NUCLEOTIDE SEQUENCE [LARGE SCALE GENOMIC DNA]</scope>
    <source>
        <strain evidence="5">CGMCC 1.15644</strain>
    </source>
</reference>
<dbReference type="RefSeq" id="WP_132532826.1">
    <property type="nucleotide sequence ID" value="NZ_BMJO01000002.1"/>
</dbReference>
<dbReference type="Gene3D" id="3.90.25.10">
    <property type="entry name" value="UDP-galactose 4-epimerase, domain 1"/>
    <property type="match status" value="1"/>
</dbReference>
<dbReference type="InterPro" id="IPR036291">
    <property type="entry name" value="NAD(P)-bd_dom_sf"/>
</dbReference>
<reference evidence="2" key="1">
    <citation type="journal article" date="2014" name="Int. J. Syst. Evol. Microbiol.">
        <title>Complete genome of a new Firmicutes species belonging to the dominant human colonic microbiota ('Ruminococcus bicirculans') reveals two chromosomes and a selective capacity to utilize plant glucans.</title>
        <authorList>
            <consortium name="NISC Comparative Sequencing Program"/>
            <person name="Wegmann U."/>
            <person name="Louis P."/>
            <person name="Goesmann A."/>
            <person name="Henrissat B."/>
            <person name="Duncan S.H."/>
            <person name="Flint H.J."/>
        </authorList>
    </citation>
    <scope>NUCLEOTIDE SEQUENCE</scope>
    <source>
        <strain evidence="2">CGMCC 1.15644</strain>
    </source>
</reference>
<name>A0A4R2HCX7_9SPHI</name>
<dbReference type="CDD" id="cd05269">
    <property type="entry name" value="TMR_SDR_a"/>
    <property type="match status" value="1"/>
</dbReference>
<dbReference type="SUPFAM" id="SSF51735">
    <property type="entry name" value="NAD(P)-binding Rossmann-fold domains"/>
    <property type="match status" value="1"/>
</dbReference>
<comment type="caution">
    <text evidence="3">The sequence shown here is derived from an EMBL/GenBank/DDBJ whole genome shotgun (WGS) entry which is preliminary data.</text>
</comment>
<dbReference type="EMBL" id="BMJO01000002">
    <property type="protein sequence ID" value="GGE46979.1"/>
    <property type="molecule type" value="Genomic_DNA"/>
</dbReference>
<dbReference type="Proteomes" id="UP000295684">
    <property type="component" value="Unassembled WGS sequence"/>
</dbReference>
<evidence type="ECO:0000313" key="4">
    <source>
        <dbReference type="Proteomes" id="UP000295684"/>
    </source>
</evidence>
<sequence>MILVTGATSVIGQKLCQLLAENKKPFRAMCRKEDQVEKMLKKGIDAVLGNFEDSDSLRSAMKGCKTLFLVSPPNKNQLESETKVIDVAKEAEITYIVRVSASDANLRCSVPWAKNHAHIDHYLRKSGIDWTILKPTAFMQNFLTMTKPISKGYLPQISGNGLVGYIDAQDIGSVAYHVLTQDHHKRATYYLNGPETLDMKEASSKLSEVLGKKVRYIHLPSFAFRILLRATGASKWLANGLIEQYGEVVAKNHDHDLGEEVFRLTNCQPRSFKDFTEENKKAFMA</sequence>
<dbReference type="EMBL" id="SLWO01000004">
    <property type="protein sequence ID" value="TCO25242.1"/>
    <property type="molecule type" value="Genomic_DNA"/>
</dbReference>
<protein>
    <submittedName>
        <fullName evidence="2">NAD(P)-dependent oxidoreductase</fullName>
    </submittedName>
    <submittedName>
        <fullName evidence="3">Uncharacterized protein YbjT (DUF2867 family)</fullName>
    </submittedName>
</protein>
<dbReference type="Pfam" id="PF05368">
    <property type="entry name" value="NmrA"/>
    <property type="match status" value="1"/>
</dbReference>
<evidence type="ECO:0000313" key="3">
    <source>
        <dbReference type="EMBL" id="TCO25242.1"/>
    </source>
</evidence>
<dbReference type="OrthoDB" id="9780595at2"/>
<reference evidence="2" key="4">
    <citation type="submission" date="2024-05" db="EMBL/GenBank/DDBJ databases">
        <authorList>
            <person name="Sun Q."/>
            <person name="Zhou Y."/>
        </authorList>
    </citation>
    <scope>NUCLEOTIDE SEQUENCE</scope>
    <source>
        <strain evidence="2">CGMCC 1.15644</strain>
    </source>
</reference>
<gene>
    <name evidence="3" type="ORF">EV200_104279</name>
    <name evidence="2" type="ORF">GCM10011413_11380</name>
</gene>